<proteinExistence type="predicted"/>
<evidence type="ECO:0000313" key="3">
    <source>
        <dbReference type="Proteomes" id="UP000823775"/>
    </source>
</evidence>
<dbReference type="Proteomes" id="UP000823775">
    <property type="component" value="Unassembled WGS sequence"/>
</dbReference>
<evidence type="ECO:0000256" key="1">
    <source>
        <dbReference type="SAM" id="MobiDB-lite"/>
    </source>
</evidence>
<protein>
    <submittedName>
        <fullName evidence="2">Uncharacterized protein</fullName>
    </submittedName>
</protein>
<feature type="compositionally biased region" description="Polar residues" evidence="1">
    <location>
        <begin position="1"/>
        <end position="29"/>
    </location>
</feature>
<name>A0ABS8V3T3_DATST</name>
<comment type="caution">
    <text evidence="2">The sequence shown here is derived from an EMBL/GenBank/DDBJ whole genome shotgun (WGS) entry which is preliminary data.</text>
</comment>
<feature type="region of interest" description="Disordered" evidence="1">
    <location>
        <begin position="1"/>
        <end position="37"/>
    </location>
</feature>
<gene>
    <name evidence="2" type="ORF">HAX54_028222</name>
</gene>
<reference evidence="2 3" key="1">
    <citation type="journal article" date="2021" name="BMC Genomics">
        <title>Datura genome reveals duplications of psychoactive alkaloid biosynthetic genes and high mutation rate following tissue culture.</title>
        <authorList>
            <person name="Rajewski A."/>
            <person name="Carter-House D."/>
            <person name="Stajich J."/>
            <person name="Litt A."/>
        </authorList>
    </citation>
    <scope>NUCLEOTIDE SEQUENCE [LARGE SCALE GENOMIC DNA]</scope>
    <source>
        <strain evidence="2">AR-01</strain>
    </source>
</reference>
<dbReference type="EMBL" id="JACEIK010003455">
    <property type="protein sequence ID" value="MCD9641786.1"/>
    <property type="molecule type" value="Genomic_DNA"/>
</dbReference>
<sequence>MFPVDSSDNPPNLRPLSQAQFSISANPSPQHAPGYTPCHLYPGTSTVHAPAPQYRINSYPAPPVSLAFIAPPPPEIPLFIVFPSIVLPQSASEPIFSTQDVQNYPLEPMFKETDPYGYTNQPEFSFEIEKPVKTDE</sequence>
<organism evidence="2 3">
    <name type="scientific">Datura stramonium</name>
    <name type="common">Jimsonweed</name>
    <name type="synonym">Common thornapple</name>
    <dbReference type="NCBI Taxonomy" id="4076"/>
    <lineage>
        <taxon>Eukaryota</taxon>
        <taxon>Viridiplantae</taxon>
        <taxon>Streptophyta</taxon>
        <taxon>Embryophyta</taxon>
        <taxon>Tracheophyta</taxon>
        <taxon>Spermatophyta</taxon>
        <taxon>Magnoliopsida</taxon>
        <taxon>eudicotyledons</taxon>
        <taxon>Gunneridae</taxon>
        <taxon>Pentapetalae</taxon>
        <taxon>asterids</taxon>
        <taxon>lamiids</taxon>
        <taxon>Solanales</taxon>
        <taxon>Solanaceae</taxon>
        <taxon>Solanoideae</taxon>
        <taxon>Datureae</taxon>
        <taxon>Datura</taxon>
    </lineage>
</organism>
<evidence type="ECO:0000313" key="2">
    <source>
        <dbReference type="EMBL" id="MCD9641786.1"/>
    </source>
</evidence>
<accession>A0ABS8V3T3</accession>
<keyword evidence="3" id="KW-1185">Reference proteome</keyword>